<proteinExistence type="predicted"/>
<dbReference type="CDD" id="cd00130">
    <property type="entry name" value="PAS"/>
    <property type="match status" value="1"/>
</dbReference>
<dbReference type="InterPro" id="IPR005467">
    <property type="entry name" value="His_kinase_dom"/>
</dbReference>
<dbReference type="Pfam" id="PF08447">
    <property type="entry name" value="PAS_3"/>
    <property type="match status" value="1"/>
</dbReference>
<evidence type="ECO:0000256" key="11">
    <source>
        <dbReference type="ARBA" id="ARBA00022989"/>
    </source>
</evidence>
<keyword evidence="12" id="KW-0902">Two-component regulatory system</keyword>
<dbReference type="Proteomes" id="UP000199060">
    <property type="component" value="Unassembled WGS sequence"/>
</dbReference>
<dbReference type="PROSITE" id="PS50113">
    <property type="entry name" value="PAC"/>
    <property type="match status" value="1"/>
</dbReference>
<dbReference type="InterPro" id="IPR003594">
    <property type="entry name" value="HATPase_dom"/>
</dbReference>
<keyword evidence="9" id="KW-0418">Kinase</keyword>
<dbReference type="AlphaFoldDB" id="A0A1G6VKH5"/>
<dbReference type="SMART" id="SM00388">
    <property type="entry name" value="HisKA"/>
    <property type="match status" value="1"/>
</dbReference>
<dbReference type="SUPFAM" id="SSF52172">
    <property type="entry name" value="CheY-like"/>
    <property type="match status" value="1"/>
</dbReference>
<dbReference type="PROSITE" id="PS50110">
    <property type="entry name" value="RESPONSE_REGULATORY"/>
    <property type="match status" value="1"/>
</dbReference>
<dbReference type="SUPFAM" id="SSF55785">
    <property type="entry name" value="PYP-like sensor domain (PAS domain)"/>
    <property type="match status" value="1"/>
</dbReference>
<comment type="catalytic activity">
    <reaction evidence="1">
        <text>ATP + protein L-histidine = ADP + protein N-phospho-L-histidine.</text>
        <dbReference type="EC" id="2.7.13.3"/>
    </reaction>
</comment>
<dbReference type="Pfam" id="PF02518">
    <property type="entry name" value="HATPase_c"/>
    <property type="match status" value="1"/>
</dbReference>
<evidence type="ECO:0000256" key="2">
    <source>
        <dbReference type="ARBA" id="ARBA00004651"/>
    </source>
</evidence>
<evidence type="ECO:0000256" key="7">
    <source>
        <dbReference type="ARBA" id="ARBA00022692"/>
    </source>
</evidence>
<dbReference type="SUPFAM" id="SSF47226">
    <property type="entry name" value="Histidine-containing phosphotransfer domain, HPT domain"/>
    <property type="match status" value="1"/>
</dbReference>
<dbReference type="InterPro" id="IPR001610">
    <property type="entry name" value="PAC"/>
</dbReference>
<dbReference type="SMART" id="SM00086">
    <property type="entry name" value="PAC"/>
    <property type="match status" value="1"/>
</dbReference>
<evidence type="ECO:0000256" key="10">
    <source>
        <dbReference type="ARBA" id="ARBA00022840"/>
    </source>
</evidence>
<keyword evidence="7" id="KW-0812">Transmembrane</keyword>
<keyword evidence="11" id="KW-1133">Transmembrane helix</keyword>
<comment type="subcellular location">
    <subcellularLocation>
        <location evidence="2">Cell membrane</location>
        <topology evidence="2">Multi-pass membrane protein</topology>
    </subcellularLocation>
</comment>
<feature type="domain" description="Histidine kinase" evidence="16">
    <location>
        <begin position="328"/>
        <end position="549"/>
    </location>
</feature>
<feature type="coiled-coil region" evidence="15">
    <location>
        <begin position="301"/>
        <end position="328"/>
    </location>
</feature>
<dbReference type="InterPro" id="IPR036890">
    <property type="entry name" value="HATPase_C_sf"/>
</dbReference>
<evidence type="ECO:0000259" key="19">
    <source>
        <dbReference type="PROSITE" id="PS50113"/>
    </source>
</evidence>
<evidence type="ECO:0000256" key="3">
    <source>
        <dbReference type="ARBA" id="ARBA00012438"/>
    </source>
</evidence>
<dbReference type="RefSeq" id="WP_087940577.1">
    <property type="nucleotide sequence ID" value="NZ_FNAC01000036.1"/>
</dbReference>
<dbReference type="Gene3D" id="3.30.565.10">
    <property type="entry name" value="Histidine kinase-like ATPase, C-terminal domain"/>
    <property type="match status" value="1"/>
</dbReference>
<dbReference type="InterPro" id="IPR003661">
    <property type="entry name" value="HisK_dim/P_dom"/>
</dbReference>
<evidence type="ECO:0000313" key="20">
    <source>
        <dbReference type="EMBL" id="SDD54069.1"/>
    </source>
</evidence>
<dbReference type="Pfam" id="PF00512">
    <property type="entry name" value="HisKA"/>
    <property type="match status" value="1"/>
</dbReference>
<dbReference type="InterPro" id="IPR029016">
    <property type="entry name" value="GAF-like_dom_sf"/>
</dbReference>
<evidence type="ECO:0000256" key="5">
    <source>
        <dbReference type="ARBA" id="ARBA00022553"/>
    </source>
</evidence>
<evidence type="ECO:0000256" key="8">
    <source>
        <dbReference type="ARBA" id="ARBA00022741"/>
    </source>
</evidence>
<dbReference type="NCBIfam" id="TIGR00229">
    <property type="entry name" value="sensory_box"/>
    <property type="match status" value="1"/>
</dbReference>
<name>A0A1G6VKH5_9BACT</name>
<dbReference type="InterPro" id="IPR001789">
    <property type="entry name" value="Sig_transdc_resp-reg_receiver"/>
</dbReference>
<evidence type="ECO:0000256" key="15">
    <source>
        <dbReference type="SAM" id="Coils"/>
    </source>
</evidence>
<evidence type="ECO:0000256" key="13">
    <source>
        <dbReference type="ARBA" id="ARBA00023136"/>
    </source>
</evidence>
<dbReference type="InterPro" id="IPR035965">
    <property type="entry name" value="PAS-like_dom_sf"/>
</dbReference>
<feature type="domain" description="Response regulatory" evidence="17">
    <location>
        <begin position="571"/>
        <end position="686"/>
    </location>
</feature>
<keyword evidence="15" id="KW-0175">Coiled coil</keyword>
<dbReference type="GO" id="GO:0005886">
    <property type="term" value="C:plasma membrane"/>
    <property type="evidence" value="ECO:0007669"/>
    <property type="project" value="UniProtKB-SubCell"/>
</dbReference>
<dbReference type="InterPro" id="IPR000700">
    <property type="entry name" value="PAS-assoc_C"/>
</dbReference>
<dbReference type="Pfam" id="PF01590">
    <property type="entry name" value="GAF"/>
    <property type="match status" value="1"/>
</dbReference>
<dbReference type="SMART" id="SM00448">
    <property type="entry name" value="REC"/>
    <property type="match status" value="1"/>
</dbReference>
<dbReference type="InterPro" id="IPR000014">
    <property type="entry name" value="PAS"/>
</dbReference>
<feature type="modified residue" description="4-aspartylphosphate" evidence="14">
    <location>
        <position position="620"/>
    </location>
</feature>
<organism evidence="20 21">
    <name type="scientific">Algoriphagus faecimaris</name>
    <dbReference type="NCBI Taxonomy" id="686796"/>
    <lineage>
        <taxon>Bacteria</taxon>
        <taxon>Pseudomonadati</taxon>
        <taxon>Bacteroidota</taxon>
        <taxon>Cytophagia</taxon>
        <taxon>Cytophagales</taxon>
        <taxon>Cyclobacteriaceae</taxon>
        <taxon>Algoriphagus</taxon>
    </lineage>
</organism>
<dbReference type="PANTHER" id="PTHR45339">
    <property type="entry name" value="HYBRID SIGNAL TRANSDUCTION HISTIDINE KINASE J"/>
    <property type="match status" value="1"/>
</dbReference>
<evidence type="ECO:0000259" key="18">
    <source>
        <dbReference type="PROSITE" id="PS50112"/>
    </source>
</evidence>
<evidence type="ECO:0000256" key="6">
    <source>
        <dbReference type="ARBA" id="ARBA00022679"/>
    </source>
</evidence>
<evidence type="ECO:0000259" key="16">
    <source>
        <dbReference type="PROSITE" id="PS50109"/>
    </source>
</evidence>
<dbReference type="SUPFAM" id="SSF55781">
    <property type="entry name" value="GAF domain-like"/>
    <property type="match status" value="1"/>
</dbReference>
<dbReference type="Pfam" id="PF00072">
    <property type="entry name" value="Response_reg"/>
    <property type="match status" value="1"/>
</dbReference>
<dbReference type="SUPFAM" id="SSF55874">
    <property type="entry name" value="ATPase domain of HSP90 chaperone/DNA topoisomerase II/histidine kinase"/>
    <property type="match status" value="1"/>
</dbReference>
<dbReference type="PROSITE" id="PS50112">
    <property type="entry name" value="PAS"/>
    <property type="match status" value="1"/>
</dbReference>
<dbReference type="SMART" id="SM00065">
    <property type="entry name" value="GAF"/>
    <property type="match status" value="1"/>
</dbReference>
<dbReference type="FunFam" id="3.30.565.10:FF:000010">
    <property type="entry name" value="Sensor histidine kinase RcsC"/>
    <property type="match status" value="1"/>
</dbReference>
<sequence length="815" mass="92508">MEAQEIERLKTVLSYNLLDTPAEEEMDRLAELISIVCEVPIAIISLIDGKRQWYKAKVGVENQEVPIEDSFCQFTLLDDAYLEIQDVQQDLRVKDKAAAQGPDGLKFYAGLPLKAPNGQNIGTVCVASTQKHILSEKQQKSFKLLAQQAMALMEAKKMNQKLGLELETIVDKQSKVLFERLDQKESEINALLQAISLSSGLVQFSPDGFILEANEIFAEYLGYNSQSLEGEHHSNLLFEEDLLKNKEFWESLSNGQFKSGQMKRLHKSGKEVWLMATYNPVLDENGKVQRVIKIAQEITKSIESRKQLQQAKEQADQLNSQKDQFIANVSHEIRTPIHAVLGFTQLLLEVEKDAVKLEQLNAVKSAGDNLLFVINDILDLSKIESGLFQIESLDFNLHESIQELSSFLQLKAFQKNLDFSIEIADEVPIWVKGDKNRLSQVLINLIGNAIKFTESGFVKLKVELFYQTEADSDIRFRIIDSGIGIPLDKLAVIFDRFSQSDEKISRKFGGTGLGLNISKSLVEKMDGTIEVSSREGIGTEFLFTIPFPKSNGVIYLKNDPITFQKVEKPIKILLCEDNELNQVLVQTLLKSTQFELEIAPSGVEGVSLFKEKPFDLVLMDIQMPLMDGYQTTQVLREEIKTKVPIIALSANYLIKEKQKCLDIGMNDYLGKPFKKEELFEKLYLWTEYHKRPSESHQISTTKKLEVPVDLNILKEFSGGIEQFEQEMIQMFIIQIQNWEPEIAELINQEDFKKIKASCHRIKSSFGVIGADDSSLILMEYLAEEEDLEGIAAEYQIITQYLSKVKPFLESKLISK</sequence>
<dbReference type="CDD" id="cd17546">
    <property type="entry name" value="REC_hyHK_CKI1_RcsC-like"/>
    <property type="match status" value="1"/>
</dbReference>
<evidence type="ECO:0000256" key="4">
    <source>
        <dbReference type="ARBA" id="ARBA00022475"/>
    </source>
</evidence>
<dbReference type="InterPro" id="IPR003018">
    <property type="entry name" value="GAF"/>
</dbReference>
<feature type="domain" description="PAC" evidence="19">
    <location>
        <begin position="258"/>
        <end position="310"/>
    </location>
</feature>
<keyword evidence="21" id="KW-1185">Reference proteome</keyword>
<dbReference type="SMART" id="SM00387">
    <property type="entry name" value="HATPase_c"/>
    <property type="match status" value="1"/>
</dbReference>
<dbReference type="GO" id="GO:0005524">
    <property type="term" value="F:ATP binding"/>
    <property type="evidence" value="ECO:0007669"/>
    <property type="project" value="UniProtKB-KW"/>
</dbReference>
<dbReference type="OrthoDB" id="9797097at2"/>
<keyword evidence="13" id="KW-0472">Membrane</keyword>
<dbReference type="GO" id="GO:0000155">
    <property type="term" value="F:phosphorelay sensor kinase activity"/>
    <property type="evidence" value="ECO:0007669"/>
    <property type="project" value="InterPro"/>
</dbReference>
<evidence type="ECO:0000313" key="21">
    <source>
        <dbReference type="Proteomes" id="UP000199060"/>
    </source>
</evidence>
<dbReference type="InterPro" id="IPR036641">
    <property type="entry name" value="HPT_dom_sf"/>
</dbReference>
<feature type="domain" description="PAS" evidence="18">
    <location>
        <begin position="184"/>
        <end position="256"/>
    </location>
</feature>
<dbReference type="PANTHER" id="PTHR45339:SF1">
    <property type="entry name" value="HYBRID SIGNAL TRANSDUCTION HISTIDINE KINASE J"/>
    <property type="match status" value="1"/>
</dbReference>
<dbReference type="EMBL" id="FNAC01000036">
    <property type="protein sequence ID" value="SDD54069.1"/>
    <property type="molecule type" value="Genomic_DNA"/>
</dbReference>
<dbReference type="InterPro" id="IPR011006">
    <property type="entry name" value="CheY-like_superfamily"/>
</dbReference>
<reference evidence="21" key="1">
    <citation type="submission" date="2016-10" db="EMBL/GenBank/DDBJ databases">
        <authorList>
            <person name="Varghese N."/>
            <person name="Submissions S."/>
        </authorList>
    </citation>
    <scope>NUCLEOTIDE SEQUENCE [LARGE SCALE GENOMIC DNA]</scope>
    <source>
        <strain evidence="21">DSM 23095</strain>
    </source>
</reference>
<dbReference type="EC" id="2.7.13.3" evidence="3"/>
<keyword evidence="8" id="KW-0547">Nucleotide-binding</keyword>
<dbReference type="SUPFAM" id="SSF47384">
    <property type="entry name" value="Homodimeric domain of signal transducing histidine kinase"/>
    <property type="match status" value="1"/>
</dbReference>
<keyword evidence="10" id="KW-0067">ATP-binding</keyword>
<evidence type="ECO:0000256" key="1">
    <source>
        <dbReference type="ARBA" id="ARBA00000085"/>
    </source>
</evidence>
<dbReference type="InterPro" id="IPR004358">
    <property type="entry name" value="Sig_transdc_His_kin-like_C"/>
</dbReference>
<dbReference type="CDD" id="cd00082">
    <property type="entry name" value="HisKA"/>
    <property type="match status" value="1"/>
</dbReference>
<keyword evidence="5 14" id="KW-0597">Phosphoprotein</keyword>
<dbReference type="Gene3D" id="1.10.287.130">
    <property type="match status" value="1"/>
</dbReference>
<evidence type="ECO:0000259" key="17">
    <source>
        <dbReference type="PROSITE" id="PS50110"/>
    </source>
</evidence>
<dbReference type="Gene3D" id="3.30.450.20">
    <property type="entry name" value="PAS domain"/>
    <property type="match status" value="1"/>
</dbReference>
<dbReference type="PRINTS" id="PR00344">
    <property type="entry name" value="BCTRLSENSOR"/>
</dbReference>
<accession>A0A1G6VKH5</accession>
<dbReference type="PROSITE" id="PS50109">
    <property type="entry name" value="HIS_KIN"/>
    <property type="match status" value="1"/>
</dbReference>
<keyword evidence="4" id="KW-1003">Cell membrane</keyword>
<protein>
    <recommendedName>
        <fullName evidence="3">histidine kinase</fullName>
        <ecNumber evidence="3">2.7.13.3</ecNumber>
    </recommendedName>
</protein>
<evidence type="ECO:0000256" key="14">
    <source>
        <dbReference type="PROSITE-ProRule" id="PRU00169"/>
    </source>
</evidence>
<dbReference type="Gene3D" id="3.40.50.2300">
    <property type="match status" value="1"/>
</dbReference>
<dbReference type="STRING" id="686796.SAMN04488104_10367"/>
<evidence type="ECO:0000256" key="12">
    <source>
        <dbReference type="ARBA" id="ARBA00023012"/>
    </source>
</evidence>
<keyword evidence="6" id="KW-0808">Transferase</keyword>
<evidence type="ECO:0000256" key="9">
    <source>
        <dbReference type="ARBA" id="ARBA00022777"/>
    </source>
</evidence>
<dbReference type="InterPro" id="IPR036097">
    <property type="entry name" value="HisK_dim/P_sf"/>
</dbReference>
<dbReference type="CDD" id="cd16922">
    <property type="entry name" value="HATPase_EvgS-ArcB-TorS-like"/>
    <property type="match status" value="1"/>
</dbReference>
<gene>
    <name evidence="20" type="ORF">SAMN04488104_10367</name>
</gene>
<dbReference type="Gene3D" id="3.30.450.40">
    <property type="match status" value="1"/>
</dbReference>
<dbReference type="InterPro" id="IPR013655">
    <property type="entry name" value="PAS_fold_3"/>
</dbReference>
<dbReference type="Gene3D" id="1.20.120.160">
    <property type="entry name" value="HPT domain"/>
    <property type="match status" value="1"/>
</dbReference>